<dbReference type="EMBL" id="LAZR01026596">
    <property type="protein sequence ID" value="KKL68231.1"/>
    <property type="molecule type" value="Genomic_DNA"/>
</dbReference>
<gene>
    <name evidence="1" type="ORF">LCGC14_2127030</name>
</gene>
<dbReference type="AlphaFoldDB" id="A0A0F9EPP0"/>
<evidence type="ECO:0000313" key="1">
    <source>
        <dbReference type="EMBL" id="KKL68231.1"/>
    </source>
</evidence>
<name>A0A0F9EPP0_9ZZZZ</name>
<comment type="caution">
    <text evidence="1">The sequence shown here is derived from an EMBL/GenBank/DDBJ whole genome shotgun (WGS) entry which is preliminary data.</text>
</comment>
<sequence length="107" mass="12624">MKERYEKAHTKVKDMPSEDLIGKDVKILVGKFKDKVVKIEKIEYDKKEKKHRILTYDKNKKVGGAIEQIAEPTVDKEGYHVCPECGTRLSKIYEDKRYYMEDMIKVI</sequence>
<organism evidence="1">
    <name type="scientific">marine sediment metagenome</name>
    <dbReference type="NCBI Taxonomy" id="412755"/>
    <lineage>
        <taxon>unclassified sequences</taxon>
        <taxon>metagenomes</taxon>
        <taxon>ecological metagenomes</taxon>
    </lineage>
</organism>
<accession>A0A0F9EPP0</accession>
<reference evidence="1" key="1">
    <citation type="journal article" date="2015" name="Nature">
        <title>Complex archaea that bridge the gap between prokaryotes and eukaryotes.</title>
        <authorList>
            <person name="Spang A."/>
            <person name="Saw J.H."/>
            <person name="Jorgensen S.L."/>
            <person name="Zaremba-Niedzwiedzka K."/>
            <person name="Martijn J."/>
            <person name="Lind A.E."/>
            <person name="van Eijk R."/>
            <person name="Schleper C."/>
            <person name="Guy L."/>
            <person name="Ettema T.J."/>
        </authorList>
    </citation>
    <scope>NUCLEOTIDE SEQUENCE</scope>
</reference>
<proteinExistence type="predicted"/>
<protein>
    <submittedName>
        <fullName evidence="1">Uncharacterized protein</fullName>
    </submittedName>
</protein>